<name>A0A3A8NZ21_9BACT</name>
<keyword evidence="4" id="KW-0460">Magnesium</keyword>
<dbReference type="Gene3D" id="3.40.50.11060">
    <property type="entry name" value="GTPase HflX, N-terminal domain"/>
    <property type="match status" value="1"/>
</dbReference>
<dbReference type="EMBL" id="RAWB01000455">
    <property type="protein sequence ID" value="RKH49587.1"/>
    <property type="molecule type" value="Genomic_DNA"/>
</dbReference>
<reference evidence="10" key="1">
    <citation type="submission" date="2018-09" db="EMBL/GenBank/DDBJ databases">
        <authorList>
            <person name="Livingstone P.G."/>
            <person name="Whitworth D.E."/>
        </authorList>
    </citation>
    <scope>NUCLEOTIDE SEQUENCE [LARGE SCALE GENOMIC DNA]</scope>
    <source>
        <strain evidence="10">CA051B</strain>
    </source>
</reference>
<dbReference type="NCBIfam" id="TIGR03156">
    <property type="entry name" value="GTP_HflX"/>
    <property type="match status" value="1"/>
</dbReference>
<dbReference type="Pfam" id="PF13167">
    <property type="entry name" value="GTP-bdg_N"/>
    <property type="match status" value="1"/>
</dbReference>
<comment type="subunit">
    <text evidence="6">Monomer. Associates with the 50S ribosomal subunit.</text>
</comment>
<dbReference type="InterPro" id="IPR032305">
    <property type="entry name" value="GTP-bd_M"/>
</dbReference>
<dbReference type="Pfam" id="PF16360">
    <property type="entry name" value="GTP-bdg_M"/>
    <property type="match status" value="1"/>
</dbReference>
<dbReference type="FunFam" id="3.40.50.11060:FF:000001">
    <property type="entry name" value="GTPase HflX"/>
    <property type="match status" value="1"/>
</dbReference>
<dbReference type="PROSITE" id="PS51705">
    <property type="entry name" value="G_HFLX"/>
    <property type="match status" value="1"/>
</dbReference>
<dbReference type="InterPro" id="IPR016496">
    <property type="entry name" value="GTPase_HflX"/>
</dbReference>
<keyword evidence="1 6" id="KW-0963">Cytoplasm</keyword>
<evidence type="ECO:0000313" key="10">
    <source>
        <dbReference type="Proteomes" id="UP000272888"/>
    </source>
</evidence>
<evidence type="ECO:0000259" key="8">
    <source>
        <dbReference type="PROSITE" id="PS51705"/>
    </source>
</evidence>
<feature type="domain" description="Hflx-type G" evidence="8">
    <location>
        <begin position="395"/>
        <end position="559"/>
    </location>
</feature>
<dbReference type="GO" id="GO:0003924">
    <property type="term" value="F:GTPase activity"/>
    <property type="evidence" value="ECO:0007669"/>
    <property type="project" value="UniProtKB-UniRule"/>
</dbReference>
<evidence type="ECO:0000256" key="5">
    <source>
        <dbReference type="ARBA" id="ARBA00023134"/>
    </source>
</evidence>
<feature type="coiled-coil region" evidence="7">
    <location>
        <begin position="354"/>
        <end position="381"/>
    </location>
</feature>
<protein>
    <recommendedName>
        <fullName evidence="6">GTPase HflX</fullName>
    </recommendedName>
    <alternativeName>
        <fullName evidence="6">GTP-binding protein HflX</fullName>
    </alternativeName>
</protein>
<dbReference type="PRINTS" id="PR00326">
    <property type="entry name" value="GTP1OBG"/>
</dbReference>
<evidence type="ECO:0000256" key="7">
    <source>
        <dbReference type="SAM" id="Coils"/>
    </source>
</evidence>
<dbReference type="HAMAP" id="MF_00900">
    <property type="entry name" value="GTPase_HflX"/>
    <property type="match status" value="1"/>
</dbReference>
<dbReference type="GO" id="GO:0046872">
    <property type="term" value="F:metal ion binding"/>
    <property type="evidence" value="ECO:0007669"/>
    <property type="project" value="UniProtKB-KW"/>
</dbReference>
<dbReference type="InterPro" id="IPR006073">
    <property type="entry name" value="GTP-bd"/>
</dbReference>
<dbReference type="CDD" id="cd01878">
    <property type="entry name" value="HflX"/>
    <property type="match status" value="1"/>
</dbReference>
<dbReference type="PANTHER" id="PTHR10229:SF0">
    <property type="entry name" value="GTP-BINDING PROTEIN 6-RELATED"/>
    <property type="match status" value="1"/>
</dbReference>
<organism evidence="9 10">
    <name type="scientific">Corallococcus llansteffanensis</name>
    <dbReference type="NCBI Taxonomy" id="2316731"/>
    <lineage>
        <taxon>Bacteria</taxon>
        <taxon>Pseudomonadati</taxon>
        <taxon>Myxococcota</taxon>
        <taxon>Myxococcia</taxon>
        <taxon>Myxococcales</taxon>
        <taxon>Cystobacterineae</taxon>
        <taxon>Myxococcaceae</taxon>
        <taxon>Corallococcus</taxon>
    </lineage>
</organism>
<gene>
    <name evidence="6 9" type="primary">hflX</name>
    <name evidence="9" type="ORF">D7V93_31715</name>
</gene>
<dbReference type="Pfam" id="PF01926">
    <property type="entry name" value="MMR_HSR1"/>
    <property type="match status" value="1"/>
</dbReference>
<keyword evidence="2" id="KW-0479">Metal-binding</keyword>
<accession>A0A3A8NZ21</accession>
<evidence type="ECO:0000256" key="6">
    <source>
        <dbReference type="HAMAP-Rule" id="MF_00900"/>
    </source>
</evidence>
<evidence type="ECO:0000256" key="2">
    <source>
        <dbReference type="ARBA" id="ARBA00022723"/>
    </source>
</evidence>
<dbReference type="InterPro" id="IPR025121">
    <property type="entry name" value="GTPase_HflX_N"/>
</dbReference>
<dbReference type="AlphaFoldDB" id="A0A3A8NZ21"/>
<dbReference type="GO" id="GO:0005525">
    <property type="term" value="F:GTP binding"/>
    <property type="evidence" value="ECO:0007669"/>
    <property type="project" value="UniProtKB-UniRule"/>
</dbReference>
<proteinExistence type="inferred from homology"/>
<dbReference type="GO" id="GO:0043022">
    <property type="term" value="F:ribosome binding"/>
    <property type="evidence" value="ECO:0007669"/>
    <property type="project" value="TreeGrafter"/>
</dbReference>
<dbReference type="GO" id="GO:0005737">
    <property type="term" value="C:cytoplasm"/>
    <property type="evidence" value="ECO:0007669"/>
    <property type="project" value="UniProtKB-SubCell"/>
</dbReference>
<dbReference type="Gene3D" id="6.10.250.2860">
    <property type="match status" value="1"/>
</dbReference>
<sequence length="567" mass="63055">MHWKRCGPVVRARRNGLKEIFGNTLGLKSSEQQRLRNTFRRRVDPHEIVSAELARHLTELSHELNRQVGVLINRKGDIEHVVVGNAHKLELPDIGRARAGQIRLRGLRLVHTHLKSEPLTKDDLTDLALLRLDCVAAVGVGNEGLPGVLHYAHLVPENGTGEFWQIYKLPNVHGEQPDLLATLDALEEELNRKAAARTVSGRERAILVAVCLDGDRARAESSLAELKELARTAGVEVMDSVLQVRREADPRYLIGRGKLDDLNLRSMQSMVDLLIFDKDLTPSQGRHIGEATSLKVLDRTQLILDIFAQRAQTAEGKLQVELAQQKYRLPRLVQGDDSLSRLMGGGVGGRGPGETKLEIDRRRVRERITNLEKRIDLISRERSVRRAQRNRREVPVISIVGYTNAGKSTLLNAITNAEVLAEDKLFATLDPTSRRLRFPREREVIITDTVGFIRDLPKDLVAAFRATLEELYDASLLLHVVDAGDPARDDQVEAVEKILNSLGLMEKPRLMVWNKADLLPADEVETLLRTRGGVAISAAKREGLATLLAKADTTLFAEGASESIGVV</sequence>
<dbReference type="Proteomes" id="UP000272888">
    <property type="component" value="Unassembled WGS sequence"/>
</dbReference>
<dbReference type="InterPro" id="IPR042108">
    <property type="entry name" value="GTPase_HflX_N_sf"/>
</dbReference>
<keyword evidence="3 6" id="KW-0547">Nucleotide-binding</keyword>
<comment type="subcellular location">
    <subcellularLocation>
        <location evidence="6">Cytoplasm</location>
    </subcellularLocation>
    <text evidence="6">May associate with membranes.</text>
</comment>
<evidence type="ECO:0000256" key="4">
    <source>
        <dbReference type="ARBA" id="ARBA00022842"/>
    </source>
</evidence>
<comment type="caution">
    <text evidence="9">The sequence shown here is derived from an EMBL/GenBank/DDBJ whole genome shotgun (WGS) entry which is preliminary data.</text>
</comment>
<evidence type="ECO:0000256" key="1">
    <source>
        <dbReference type="ARBA" id="ARBA00022490"/>
    </source>
</evidence>
<comment type="function">
    <text evidence="6">GTPase that associates with the 50S ribosomal subunit and may have a role during protein synthesis or ribosome biogenesis.</text>
</comment>
<keyword evidence="5 6" id="KW-0342">GTP-binding</keyword>
<dbReference type="PANTHER" id="PTHR10229">
    <property type="entry name" value="GTP-BINDING PROTEIN HFLX"/>
    <property type="match status" value="1"/>
</dbReference>
<dbReference type="Gene3D" id="3.40.50.300">
    <property type="entry name" value="P-loop containing nucleotide triphosphate hydrolases"/>
    <property type="match status" value="1"/>
</dbReference>
<dbReference type="InterPro" id="IPR027417">
    <property type="entry name" value="P-loop_NTPase"/>
</dbReference>
<comment type="similarity">
    <text evidence="6">Belongs to the TRAFAC class OBG-HflX-like GTPase superfamily. HflX GTPase family.</text>
</comment>
<dbReference type="InterPro" id="IPR030394">
    <property type="entry name" value="G_HFLX_dom"/>
</dbReference>
<dbReference type="SUPFAM" id="SSF52540">
    <property type="entry name" value="P-loop containing nucleoside triphosphate hydrolases"/>
    <property type="match status" value="1"/>
</dbReference>
<keyword evidence="7" id="KW-0175">Coiled coil</keyword>
<evidence type="ECO:0000256" key="3">
    <source>
        <dbReference type="ARBA" id="ARBA00022741"/>
    </source>
</evidence>
<evidence type="ECO:0000313" key="9">
    <source>
        <dbReference type="EMBL" id="RKH49587.1"/>
    </source>
</evidence>
<keyword evidence="10" id="KW-1185">Reference proteome</keyword>